<dbReference type="AlphaFoldDB" id="W4F9L7"/>
<protein>
    <submittedName>
        <fullName evidence="2">Uncharacterized protein</fullName>
    </submittedName>
</protein>
<evidence type="ECO:0000313" key="2">
    <source>
        <dbReference type="EMBL" id="ETV64147.1"/>
    </source>
</evidence>
<sequence length="159" mass="17584">MVDEGAISEGGGNPAPYPPPDLDLTPVSFQAADVLHWRRGRLAYLLHRVPEEREATRQPPPILRSRVANSRRQPVGVLGRRAEPVELATHVPDDSTQRSLIVFLMRKAIPISHPNVVPTSEFSSLPRDMWLQDTTPDKTGSPLLVHMESTSPLQKDGSC</sequence>
<proteinExistence type="predicted"/>
<dbReference type="VEuPathDB" id="FungiDB:H257_18921"/>
<dbReference type="GeneID" id="20820917"/>
<gene>
    <name evidence="2" type="ORF">H257_18921</name>
</gene>
<reference evidence="2" key="1">
    <citation type="submission" date="2013-12" db="EMBL/GenBank/DDBJ databases">
        <title>The Genome Sequence of Aphanomyces astaci APO3.</title>
        <authorList>
            <consortium name="The Broad Institute Genomics Platform"/>
            <person name="Russ C."/>
            <person name="Tyler B."/>
            <person name="van West P."/>
            <person name="Dieguez-Uribeondo J."/>
            <person name="Young S.K."/>
            <person name="Zeng Q."/>
            <person name="Gargeya S."/>
            <person name="Fitzgerald M."/>
            <person name="Abouelleil A."/>
            <person name="Alvarado L."/>
            <person name="Chapman S.B."/>
            <person name="Gainer-Dewar J."/>
            <person name="Goldberg J."/>
            <person name="Griggs A."/>
            <person name="Gujja S."/>
            <person name="Hansen M."/>
            <person name="Howarth C."/>
            <person name="Imamovic A."/>
            <person name="Ireland A."/>
            <person name="Larimer J."/>
            <person name="McCowan C."/>
            <person name="Murphy C."/>
            <person name="Pearson M."/>
            <person name="Poon T.W."/>
            <person name="Priest M."/>
            <person name="Roberts A."/>
            <person name="Saif S."/>
            <person name="Shea T."/>
            <person name="Sykes S."/>
            <person name="Wortman J."/>
            <person name="Nusbaum C."/>
            <person name="Birren B."/>
        </authorList>
    </citation>
    <scope>NUCLEOTIDE SEQUENCE [LARGE SCALE GENOMIC DNA]</scope>
    <source>
        <strain evidence="2">APO3</strain>
    </source>
</reference>
<evidence type="ECO:0000256" key="1">
    <source>
        <dbReference type="SAM" id="MobiDB-lite"/>
    </source>
</evidence>
<organism evidence="2">
    <name type="scientific">Aphanomyces astaci</name>
    <name type="common">Crayfish plague agent</name>
    <dbReference type="NCBI Taxonomy" id="112090"/>
    <lineage>
        <taxon>Eukaryota</taxon>
        <taxon>Sar</taxon>
        <taxon>Stramenopiles</taxon>
        <taxon>Oomycota</taxon>
        <taxon>Saprolegniomycetes</taxon>
        <taxon>Saprolegniales</taxon>
        <taxon>Verrucalvaceae</taxon>
        <taxon>Aphanomyces</taxon>
    </lineage>
</organism>
<dbReference type="RefSeq" id="XP_009846371.1">
    <property type="nucleotide sequence ID" value="XM_009848069.1"/>
</dbReference>
<name>W4F9L7_APHAT</name>
<accession>W4F9L7</accession>
<feature type="region of interest" description="Disordered" evidence="1">
    <location>
        <begin position="133"/>
        <end position="159"/>
    </location>
</feature>
<dbReference type="EMBL" id="KI913380">
    <property type="protein sequence ID" value="ETV64147.1"/>
    <property type="molecule type" value="Genomic_DNA"/>
</dbReference>
<feature type="region of interest" description="Disordered" evidence="1">
    <location>
        <begin position="1"/>
        <end position="23"/>
    </location>
</feature>